<feature type="signal peptide" evidence="9">
    <location>
        <begin position="1"/>
        <end position="20"/>
    </location>
</feature>
<proteinExistence type="inferred from homology"/>
<sequence length="332" mass="35804">MLGNYIVPFVLFISSAYTSCLHGTSRLPRRMNNNGSVEVSTFGYTNLQGPLNWAGLSTENDACATGTIQSPINLDGSIPTAAVAPQIAIPCVDSAEFENIGSTVETIVNGTLNFEKTKYSLKQFHFHTPSEHRINEEYFPLEMHMVHVGTNGSGIVVLAVLFQLSPNSTTTEILKNVTQNIENIVIPGRVTETGPLNFTSLITYLHTTTLFQYTGSLTTPPCAEAVTFLVTKDPLPLDVQTFNSIKSVVKFNSRYTQNELGLPNLLTFAAKNNARIAAADEWVRLANGTGNNANATLEGKVATTTSPTMTFVTEIAIGTEVVPTSVIAQIGP</sequence>
<dbReference type="PROSITE" id="PS00162">
    <property type="entry name" value="ALPHA_CA_1"/>
    <property type="match status" value="1"/>
</dbReference>
<dbReference type="PANTHER" id="PTHR18952">
    <property type="entry name" value="CARBONIC ANHYDRASE"/>
    <property type="match status" value="1"/>
</dbReference>
<dbReference type="EC" id="4.2.1.1" evidence="4 9"/>
<gene>
    <name evidence="11" type="ORF">K432DRAFT_435284</name>
</gene>
<dbReference type="InterPro" id="IPR018338">
    <property type="entry name" value="Carbonic_anhydrase_a-class_CS"/>
</dbReference>
<dbReference type="EMBL" id="KV744998">
    <property type="protein sequence ID" value="OCK79581.1"/>
    <property type="molecule type" value="Genomic_DNA"/>
</dbReference>
<evidence type="ECO:0000256" key="6">
    <source>
        <dbReference type="ARBA" id="ARBA00022833"/>
    </source>
</evidence>
<comment type="similarity">
    <text evidence="3 9">Belongs to the alpha-carbonic anhydrase family.</text>
</comment>
<reference evidence="11 12" key="1">
    <citation type="journal article" date="2016" name="Nat. Commun.">
        <title>Ectomycorrhizal ecology is imprinted in the genome of the dominant symbiotic fungus Cenococcum geophilum.</title>
        <authorList>
            <consortium name="DOE Joint Genome Institute"/>
            <person name="Peter M."/>
            <person name="Kohler A."/>
            <person name="Ohm R.A."/>
            <person name="Kuo A."/>
            <person name="Krutzmann J."/>
            <person name="Morin E."/>
            <person name="Arend M."/>
            <person name="Barry K.W."/>
            <person name="Binder M."/>
            <person name="Choi C."/>
            <person name="Clum A."/>
            <person name="Copeland A."/>
            <person name="Grisel N."/>
            <person name="Haridas S."/>
            <person name="Kipfer T."/>
            <person name="LaButti K."/>
            <person name="Lindquist E."/>
            <person name="Lipzen A."/>
            <person name="Maire R."/>
            <person name="Meier B."/>
            <person name="Mihaltcheva S."/>
            <person name="Molinier V."/>
            <person name="Murat C."/>
            <person name="Poggeler S."/>
            <person name="Quandt C.A."/>
            <person name="Sperisen C."/>
            <person name="Tritt A."/>
            <person name="Tisserant E."/>
            <person name="Crous P.W."/>
            <person name="Henrissat B."/>
            <person name="Nehls U."/>
            <person name="Egli S."/>
            <person name="Spatafora J.W."/>
            <person name="Grigoriev I.V."/>
            <person name="Martin F.M."/>
        </authorList>
    </citation>
    <scope>NUCLEOTIDE SEQUENCE [LARGE SCALE GENOMIC DNA]</scope>
    <source>
        <strain evidence="11 12">CBS 459.81</strain>
    </source>
</reference>
<evidence type="ECO:0000313" key="12">
    <source>
        <dbReference type="Proteomes" id="UP000250266"/>
    </source>
</evidence>
<comment type="function">
    <text evidence="2 9">Reversible hydration of carbon dioxide.</text>
</comment>
<evidence type="ECO:0000256" key="3">
    <source>
        <dbReference type="ARBA" id="ARBA00010718"/>
    </source>
</evidence>
<dbReference type="InterPro" id="IPR036398">
    <property type="entry name" value="CA_dom_sf"/>
</dbReference>
<evidence type="ECO:0000256" key="4">
    <source>
        <dbReference type="ARBA" id="ARBA00012925"/>
    </source>
</evidence>
<keyword evidence="7 9" id="KW-0456">Lyase</keyword>
<dbReference type="Gene3D" id="3.10.200.10">
    <property type="entry name" value="Alpha carbonic anhydrase"/>
    <property type="match status" value="1"/>
</dbReference>
<keyword evidence="9" id="KW-0732">Signal</keyword>
<dbReference type="PROSITE" id="PS51144">
    <property type="entry name" value="ALPHA_CA_2"/>
    <property type="match status" value="1"/>
</dbReference>
<dbReference type="SUPFAM" id="SSF51069">
    <property type="entry name" value="Carbonic anhydrase"/>
    <property type="match status" value="1"/>
</dbReference>
<keyword evidence="12" id="KW-1185">Reference proteome</keyword>
<feature type="domain" description="Alpha-carbonic anhydrase" evidence="10">
    <location>
        <begin position="40"/>
        <end position="280"/>
    </location>
</feature>
<dbReference type="InterPro" id="IPR023561">
    <property type="entry name" value="Carbonic_anhydrase_a-class"/>
</dbReference>
<dbReference type="InterPro" id="IPR041891">
    <property type="entry name" value="Alpha_CA_prokaryot-like"/>
</dbReference>
<dbReference type="GO" id="GO:0004089">
    <property type="term" value="F:carbonate dehydratase activity"/>
    <property type="evidence" value="ECO:0007669"/>
    <property type="project" value="UniProtKB-UniRule"/>
</dbReference>
<evidence type="ECO:0000256" key="5">
    <source>
        <dbReference type="ARBA" id="ARBA00022723"/>
    </source>
</evidence>
<dbReference type="InterPro" id="IPR001148">
    <property type="entry name" value="CA_dom"/>
</dbReference>
<dbReference type="PANTHER" id="PTHR18952:SF265">
    <property type="entry name" value="CARBONIC ANHYDRASE"/>
    <property type="match status" value="1"/>
</dbReference>
<protein>
    <recommendedName>
        <fullName evidence="4 9">Carbonic anhydrase</fullName>
        <ecNumber evidence="4 9">4.2.1.1</ecNumber>
    </recommendedName>
</protein>
<evidence type="ECO:0000256" key="9">
    <source>
        <dbReference type="RuleBase" id="RU367011"/>
    </source>
</evidence>
<dbReference type="OrthoDB" id="429145at2759"/>
<dbReference type="GO" id="GO:0008270">
    <property type="term" value="F:zinc ion binding"/>
    <property type="evidence" value="ECO:0007669"/>
    <property type="project" value="UniProtKB-UniRule"/>
</dbReference>
<evidence type="ECO:0000256" key="1">
    <source>
        <dbReference type="ARBA" id="ARBA00001947"/>
    </source>
</evidence>
<keyword evidence="6 9" id="KW-0862">Zinc</keyword>
<evidence type="ECO:0000313" key="11">
    <source>
        <dbReference type="EMBL" id="OCK79581.1"/>
    </source>
</evidence>
<dbReference type="Pfam" id="PF00194">
    <property type="entry name" value="Carb_anhydrase"/>
    <property type="match status" value="1"/>
</dbReference>
<evidence type="ECO:0000256" key="7">
    <source>
        <dbReference type="ARBA" id="ARBA00023239"/>
    </source>
</evidence>
<dbReference type="AlphaFoldDB" id="A0A8E2E8W5"/>
<accession>A0A8E2E8W5</accession>
<dbReference type="SMART" id="SM01057">
    <property type="entry name" value="Carb_anhydrase"/>
    <property type="match status" value="1"/>
</dbReference>
<name>A0A8E2E8W5_9PEZI</name>
<keyword evidence="5 9" id="KW-0479">Metal-binding</keyword>
<feature type="chain" id="PRO_5034944391" description="Carbonic anhydrase" evidence="9">
    <location>
        <begin position="21"/>
        <end position="332"/>
    </location>
</feature>
<dbReference type="CDD" id="cd03124">
    <property type="entry name" value="alpha_CA_prokaryotic_like"/>
    <property type="match status" value="1"/>
</dbReference>
<organism evidence="11 12">
    <name type="scientific">Lepidopterella palustris CBS 459.81</name>
    <dbReference type="NCBI Taxonomy" id="1314670"/>
    <lineage>
        <taxon>Eukaryota</taxon>
        <taxon>Fungi</taxon>
        <taxon>Dikarya</taxon>
        <taxon>Ascomycota</taxon>
        <taxon>Pezizomycotina</taxon>
        <taxon>Dothideomycetes</taxon>
        <taxon>Pleosporomycetidae</taxon>
        <taxon>Mytilinidiales</taxon>
        <taxon>Argynnaceae</taxon>
        <taxon>Lepidopterella</taxon>
    </lineage>
</organism>
<evidence type="ECO:0000256" key="2">
    <source>
        <dbReference type="ARBA" id="ARBA00002904"/>
    </source>
</evidence>
<dbReference type="Proteomes" id="UP000250266">
    <property type="component" value="Unassembled WGS sequence"/>
</dbReference>
<comment type="cofactor">
    <cofactor evidence="1 9">
        <name>Zn(2+)</name>
        <dbReference type="ChEBI" id="CHEBI:29105"/>
    </cofactor>
</comment>
<evidence type="ECO:0000259" key="10">
    <source>
        <dbReference type="PROSITE" id="PS51144"/>
    </source>
</evidence>
<comment type="catalytic activity">
    <reaction evidence="8 9">
        <text>hydrogencarbonate + H(+) = CO2 + H2O</text>
        <dbReference type="Rhea" id="RHEA:10748"/>
        <dbReference type="ChEBI" id="CHEBI:15377"/>
        <dbReference type="ChEBI" id="CHEBI:15378"/>
        <dbReference type="ChEBI" id="CHEBI:16526"/>
        <dbReference type="ChEBI" id="CHEBI:17544"/>
        <dbReference type="EC" id="4.2.1.1"/>
    </reaction>
</comment>
<evidence type="ECO:0000256" key="8">
    <source>
        <dbReference type="ARBA" id="ARBA00048348"/>
    </source>
</evidence>